<evidence type="ECO:0000256" key="1">
    <source>
        <dbReference type="SAM" id="Phobius"/>
    </source>
</evidence>
<dbReference type="Pfam" id="PF12697">
    <property type="entry name" value="Abhydrolase_6"/>
    <property type="match status" value="1"/>
</dbReference>
<feature type="transmembrane region" description="Helical" evidence="1">
    <location>
        <begin position="6"/>
        <end position="28"/>
    </location>
</feature>
<dbReference type="Gene3D" id="3.40.50.1820">
    <property type="entry name" value="alpha/beta hydrolase"/>
    <property type="match status" value="1"/>
</dbReference>
<feature type="domain" description="AB hydrolase-1" evidence="2">
    <location>
        <begin position="132"/>
        <end position="412"/>
    </location>
</feature>
<accession>A0A2D3V5K9</accession>
<dbReference type="STRING" id="112498.A0A2D3V5K9"/>
<dbReference type="PANTHER" id="PTHR12277">
    <property type="entry name" value="ALPHA/BETA HYDROLASE DOMAIN-CONTAINING PROTEIN"/>
    <property type="match status" value="1"/>
</dbReference>
<dbReference type="InterPro" id="IPR029058">
    <property type="entry name" value="AB_hydrolase_fold"/>
</dbReference>
<dbReference type="OrthoDB" id="446723at2759"/>
<dbReference type="Proteomes" id="UP000225277">
    <property type="component" value="Unassembled WGS sequence"/>
</dbReference>
<proteinExistence type="predicted"/>
<dbReference type="EMBL" id="FJUY01000001">
    <property type="protein sequence ID" value="CZT15563.1"/>
    <property type="molecule type" value="Genomic_DNA"/>
</dbReference>
<dbReference type="GeneID" id="35606644"/>
<keyword evidence="1" id="KW-0812">Transmembrane</keyword>
<dbReference type="PANTHER" id="PTHR12277:SF81">
    <property type="entry name" value="PROTEIN ABHD13"/>
    <property type="match status" value="1"/>
</dbReference>
<protein>
    <recommendedName>
        <fullName evidence="2">AB hydrolase-1 domain-containing protein</fullName>
    </recommendedName>
</protein>
<dbReference type="SUPFAM" id="SSF53474">
    <property type="entry name" value="alpha/beta-Hydrolases"/>
    <property type="match status" value="1"/>
</dbReference>
<name>A0A2D3V5K9_9PEZI</name>
<evidence type="ECO:0000313" key="3">
    <source>
        <dbReference type="EMBL" id="CZT15563.1"/>
    </source>
</evidence>
<evidence type="ECO:0000259" key="2">
    <source>
        <dbReference type="Pfam" id="PF12697"/>
    </source>
</evidence>
<sequence>MSSPSLGRAAIWIAAGVGSYAFLLGLLITPPLQRFALYANAFNTLFWDNVNDGEAFGFAKHQVTPFNIRTPDGETLYAWHILPTDVYARNEKAIREEGRPDDRPVEDFTKTVPFNLLTSKDPSPARVLISFHGNAGHIAQGWRNEANRFMAAKPNTHILTIDYRGFGHSTGRPTEAGLILDGVTLVEWIMTVAGIPPERIVIMGQSLGTAVSSAVALQFADPKNNLLPVGAPELQPLLSVSPSRYPVTFAGVILAAPFNSIPTLLLTYRMGGLLPLLLPLRPFPYISNLLLSQMVDKWETAERLAAYYKALRDSSVLYSKGRTMGSLQIVHAVNDADIPYHQTGMICRRILGKRDSQSGLETDEIDGKSCSGGSSKEASVLDVARPGLPRIRFEIVKHGGHNRIITYSPVAVAVDRAFDDVFFPAVVGI</sequence>
<gene>
    <name evidence="3" type="ORF">RCC_12085</name>
</gene>
<keyword evidence="1" id="KW-0472">Membrane</keyword>
<dbReference type="AlphaFoldDB" id="A0A2D3V5K9"/>
<dbReference type="RefSeq" id="XP_023622459.1">
    <property type="nucleotide sequence ID" value="XM_023766691.1"/>
</dbReference>
<keyword evidence="4" id="KW-1185">Reference proteome</keyword>
<evidence type="ECO:0000313" key="4">
    <source>
        <dbReference type="Proteomes" id="UP000225277"/>
    </source>
</evidence>
<dbReference type="InterPro" id="IPR000073">
    <property type="entry name" value="AB_hydrolase_1"/>
</dbReference>
<reference evidence="3 4" key="1">
    <citation type="submission" date="2016-03" db="EMBL/GenBank/DDBJ databases">
        <authorList>
            <person name="Ploux O."/>
        </authorList>
    </citation>
    <scope>NUCLEOTIDE SEQUENCE [LARGE SCALE GENOMIC DNA]</scope>
    <source>
        <strain evidence="3 4">URUG2</strain>
    </source>
</reference>
<keyword evidence="1" id="KW-1133">Transmembrane helix</keyword>
<organism evidence="3 4">
    <name type="scientific">Ramularia collo-cygni</name>
    <dbReference type="NCBI Taxonomy" id="112498"/>
    <lineage>
        <taxon>Eukaryota</taxon>
        <taxon>Fungi</taxon>
        <taxon>Dikarya</taxon>
        <taxon>Ascomycota</taxon>
        <taxon>Pezizomycotina</taxon>
        <taxon>Dothideomycetes</taxon>
        <taxon>Dothideomycetidae</taxon>
        <taxon>Mycosphaerellales</taxon>
        <taxon>Mycosphaerellaceae</taxon>
        <taxon>Ramularia</taxon>
    </lineage>
</organism>